<dbReference type="EMBL" id="QPGB01000002">
    <property type="protein sequence ID" value="RCS58375.1"/>
    <property type="molecule type" value="Genomic_DNA"/>
</dbReference>
<dbReference type="RefSeq" id="WP_114402458.1">
    <property type="nucleotide sequence ID" value="NZ_QPGB01000002.1"/>
</dbReference>
<protein>
    <submittedName>
        <fullName evidence="1">Hemin uptake protein HemP</fullName>
    </submittedName>
</protein>
<accession>A0A368L4C8</accession>
<dbReference type="OrthoDB" id="5348353at2"/>
<evidence type="ECO:0000313" key="2">
    <source>
        <dbReference type="Proteomes" id="UP000252357"/>
    </source>
</evidence>
<dbReference type="Pfam" id="PF10636">
    <property type="entry name" value="hemP"/>
    <property type="match status" value="1"/>
</dbReference>
<proteinExistence type="predicted"/>
<name>A0A368L4C8_9BURK</name>
<dbReference type="Gene3D" id="2.10.70.10">
    <property type="entry name" value="Complement Module, domain 1"/>
    <property type="match status" value="1"/>
</dbReference>
<dbReference type="Proteomes" id="UP000252357">
    <property type="component" value="Unassembled WGS sequence"/>
</dbReference>
<evidence type="ECO:0000313" key="1">
    <source>
        <dbReference type="EMBL" id="RCS58375.1"/>
    </source>
</evidence>
<reference evidence="1 2" key="1">
    <citation type="journal article" date="2018" name="Int. J. Syst. Evol. Microbiol.">
        <title>Parvibium lacunae gen. nov., sp. nov., a new member of the family Alcaligenaceae isolated from a freshwater pond.</title>
        <authorList>
            <person name="Chen W.M."/>
            <person name="Xie P.B."/>
            <person name="Hsu M.Y."/>
            <person name="Sheu S.Y."/>
        </authorList>
    </citation>
    <scope>NUCLEOTIDE SEQUENCE [LARGE SCALE GENOMIC DNA]</scope>
    <source>
        <strain evidence="1 2">KMB9</strain>
    </source>
</reference>
<comment type="caution">
    <text evidence="1">The sequence shown here is derived from an EMBL/GenBank/DDBJ whole genome shotgun (WGS) entry which is preliminary data.</text>
</comment>
<gene>
    <name evidence="1" type="ORF">DU000_06030</name>
</gene>
<sequence>MLKPTLGHDESAGSTQSNRPVWIQIRAGYACVEARSLLGDADELQIIHGERTYILRRTRQNKLILVA</sequence>
<keyword evidence="2" id="KW-1185">Reference proteome</keyword>
<dbReference type="AlphaFoldDB" id="A0A368L4C8"/>
<organism evidence="1 2">
    <name type="scientific">Parvibium lacunae</name>
    <dbReference type="NCBI Taxonomy" id="1888893"/>
    <lineage>
        <taxon>Bacteria</taxon>
        <taxon>Pseudomonadati</taxon>
        <taxon>Pseudomonadota</taxon>
        <taxon>Betaproteobacteria</taxon>
        <taxon>Burkholderiales</taxon>
        <taxon>Alcaligenaceae</taxon>
        <taxon>Parvibium</taxon>
    </lineage>
</organism>
<dbReference type="InterPro" id="IPR019600">
    <property type="entry name" value="Hemin_uptake_protein_HemP"/>
</dbReference>